<comment type="caution">
    <text evidence="6">The sequence shown here is derived from an EMBL/GenBank/DDBJ whole genome shotgun (WGS) entry which is preliminary data.</text>
</comment>
<evidence type="ECO:0000256" key="2">
    <source>
        <dbReference type="ARBA" id="ARBA00022670"/>
    </source>
</evidence>
<evidence type="ECO:0000313" key="6">
    <source>
        <dbReference type="EMBL" id="RID89674.1"/>
    </source>
</evidence>
<gene>
    <name evidence="6" type="ORF">D2N39_21915</name>
</gene>
<protein>
    <submittedName>
        <fullName evidence="6">Peptidoglycan endopeptidase</fullName>
    </submittedName>
</protein>
<proteinExistence type="inferred from homology"/>
<reference evidence="6 7" key="1">
    <citation type="submission" date="2018-09" db="EMBL/GenBank/DDBJ databases">
        <title>Gemmobacter lutimaris sp. nov., a marine bacterium isolated from tidal flat.</title>
        <authorList>
            <person name="Lee D.W."/>
            <person name="Yoo Y."/>
            <person name="Kim J.-J."/>
            <person name="Kim B.S."/>
        </authorList>
    </citation>
    <scope>NUCLEOTIDE SEQUENCE [LARGE SCALE GENOMIC DNA]</scope>
    <source>
        <strain evidence="6 7">YJ-T1-11</strain>
    </source>
</reference>
<dbReference type="GO" id="GO:0008234">
    <property type="term" value="F:cysteine-type peptidase activity"/>
    <property type="evidence" value="ECO:0007669"/>
    <property type="project" value="UniProtKB-KW"/>
</dbReference>
<dbReference type="RefSeq" id="WP_119136848.1">
    <property type="nucleotide sequence ID" value="NZ_QXXQ01000029.1"/>
</dbReference>
<organism evidence="6 7">
    <name type="scientific">Gemmobacter lutimaris</name>
    <dbReference type="NCBI Taxonomy" id="2306023"/>
    <lineage>
        <taxon>Bacteria</taxon>
        <taxon>Pseudomonadati</taxon>
        <taxon>Pseudomonadota</taxon>
        <taxon>Alphaproteobacteria</taxon>
        <taxon>Rhodobacterales</taxon>
        <taxon>Paracoccaceae</taxon>
        <taxon>Gemmobacter</taxon>
    </lineage>
</organism>
<keyword evidence="4" id="KW-0788">Thiol protease</keyword>
<name>A0A398BJ49_9RHOB</name>
<dbReference type="Proteomes" id="UP000266649">
    <property type="component" value="Unassembled WGS sequence"/>
</dbReference>
<dbReference type="AlphaFoldDB" id="A0A398BJ49"/>
<keyword evidence="7" id="KW-1185">Reference proteome</keyword>
<evidence type="ECO:0000313" key="7">
    <source>
        <dbReference type="Proteomes" id="UP000266649"/>
    </source>
</evidence>
<evidence type="ECO:0000256" key="3">
    <source>
        <dbReference type="ARBA" id="ARBA00022801"/>
    </source>
</evidence>
<feature type="domain" description="NlpC/P60" evidence="5">
    <location>
        <begin position="1"/>
        <end position="131"/>
    </location>
</feature>
<keyword evidence="2" id="KW-0645">Protease</keyword>
<dbReference type="EMBL" id="QXXQ01000029">
    <property type="protein sequence ID" value="RID89674.1"/>
    <property type="molecule type" value="Genomic_DNA"/>
</dbReference>
<evidence type="ECO:0000259" key="5">
    <source>
        <dbReference type="PROSITE" id="PS51935"/>
    </source>
</evidence>
<evidence type="ECO:0000256" key="4">
    <source>
        <dbReference type="ARBA" id="ARBA00022807"/>
    </source>
</evidence>
<dbReference type="PROSITE" id="PS51935">
    <property type="entry name" value="NLPC_P60"/>
    <property type="match status" value="1"/>
</dbReference>
<dbReference type="Gene3D" id="3.90.1720.10">
    <property type="entry name" value="endopeptidase domain like (from Nostoc punctiforme)"/>
    <property type="match status" value="1"/>
</dbReference>
<comment type="similarity">
    <text evidence="1">Belongs to the peptidase C40 family.</text>
</comment>
<accession>A0A398BJ49</accession>
<dbReference type="OrthoDB" id="6058745at2"/>
<evidence type="ECO:0000256" key="1">
    <source>
        <dbReference type="ARBA" id="ARBA00007074"/>
    </source>
</evidence>
<keyword evidence="3" id="KW-0378">Hydrolase</keyword>
<sequence length="139" mass="15576">MTWSDRFIGIPHGDLGRDRAGCDCWGLACVIYREELAISLPDYLGYSSAAEQGEVAALMDGAETSPLWLPVEGPGIAFDIAVFRRGRLRSHVGIVVRHGVMIHMADRRAAVLEAYDNGRWKHRFTGHYRHVDLVSEARR</sequence>
<dbReference type="SUPFAM" id="SSF54001">
    <property type="entry name" value="Cysteine proteinases"/>
    <property type="match status" value="1"/>
</dbReference>
<dbReference type="GO" id="GO:0006508">
    <property type="term" value="P:proteolysis"/>
    <property type="evidence" value="ECO:0007669"/>
    <property type="project" value="UniProtKB-KW"/>
</dbReference>
<dbReference type="InterPro" id="IPR038765">
    <property type="entry name" value="Papain-like_cys_pep_sf"/>
</dbReference>
<dbReference type="InterPro" id="IPR000064">
    <property type="entry name" value="NLP_P60_dom"/>
</dbReference>